<dbReference type="InterPro" id="IPR025304">
    <property type="entry name" value="ALIX_V_dom"/>
</dbReference>
<evidence type="ECO:0000256" key="2">
    <source>
        <dbReference type="SAM" id="Coils"/>
    </source>
</evidence>
<comment type="similarity">
    <text evidence="1">Belongs to the palA/RIM20 family.</text>
</comment>
<dbReference type="Pfam" id="PF03097">
    <property type="entry name" value="BRO1"/>
    <property type="match status" value="1"/>
</dbReference>
<dbReference type="InterPro" id="IPR004328">
    <property type="entry name" value="BRO1_dom"/>
</dbReference>
<dbReference type="EMBL" id="KQ965734">
    <property type="protein sequence ID" value="KXS20847.1"/>
    <property type="molecule type" value="Genomic_DNA"/>
</dbReference>
<dbReference type="GO" id="GO:0005768">
    <property type="term" value="C:endosome"/>
    <property type="evidence" value="ECO:0007669"/>
    <property type="project" value="TreeGrafter"/>
</dbReference>
<evidence type="ECO:0000313" key="5">
    <source>
        <dbReference type="EMBL" id="KXS20847.1"/>
    </source>
</evidence>
<accession>A0A139AVW0</accession>
<dbReference type="Proteomes" id="UP000070544">
    <property type="component" value="Unassembled WGS sequence"/>
</dbReference>
<dbReference type="Gene3D" id="1.20.140.50">
    <property type="entry name" value="alix/aip1 like domains"/>
    <property type="match status" value="1"/>
</dbReference>
<evidence type="ECO:0000256" key="1">
    <source>
        <dbReference type="ARBA" id="ARBA00038154"/>
    </source>
</evidence>
<dbReference type="Gene3D" id="1.20.120.560">
    <property type="entry name" value="alix/aip1 in complex with the ypdl late domain"/>
    <property type="match status" value="1"/>
</dbReference>
<dbReference type="Gene3D" id="1.25.40.280">
    <property type="entry name" value="alix/aip1 like domains"/>
    <property type="match status" value="1"/>
</dbReference>
<protein>
    <submittedName>
        <fullName evidence="5">BRO1-domain-containing protein</fullName>
    </submittedName>
</protein>
<feature type="coiled-coil region" evidence="2">
    <location>
        <begin position="626"/>
        <end position="653"/>
    </location>
</feature>
<dbReference type="STRING" id="1344416.A0A139AVW0"/>
<feature type="domain" description="BRO1" evidence="4">
    <location>
        <begin position="1"/>
        <end position="410"/>
    </location>
</feature>
<dbReference type="OMA" id="VSHAEEM"/>
<proteinExistence type="inferred from homology"/>
<gene>
    <name evidence="5" type="ORF">M427DRAFT_131036</name>
</gene>
<name>A0A139AVW0_GONPJ</name>
<dbReference type="SMART" id="SM01041">
    <property type="entry name" value="BRO1"/>
    <property type="match status" value="1"/>
</dbReference>
<dbReference type="PANTHER" id="PTHR23030">
    <property type="entry name" value="PCD6 INTERACTING PROTEIN-RELATED"/>
    <property type="match status" value="1"/>
</dbReference>
<feature type="compositionally biased region" description="Pro residues" evidence="3">
    <location>
        <begin position="778"/>
        <end position="788"/>
    </location>
</feature>
<dbReference type="AlphaFoldDB" id="A0A139AVW0"/>
<keyword evidence="6" id="KW-1185">Reference proteome</keyword>
<sequence length="829" mass="91041">MNVPSDFLYATIRKSEACPRLRQQLATYIRTAFQEQPDNYAEDFRELEALRNETIALQPSASSVRKLFKYFFQLSFVSSKFPPDENTLKIPFSWTTAFDQKGVVKSVTGYGLAYERANILWNIGAMLTVMALEENRTTGDGVTKAAAHLQKAASVFQHFQDKLRSEFHSSLPSDMSDGTLRTLVALCLAQAQECGWNRTMLPENKTTDAVIARVALAASDLYLEAHRASIAAGVFYPTFINTLRAKHLIFAGIAQYRQAKVCGSKNQFGEQVARVDLAASSLDSALGAKDLMGTVGPVIVERLKGLRALIAEASTAANRDNDLIYHEIVPKPESLAPIKAAVLVQTPPFPPTLPDTNAPATDSVGTPLFEKLVPVAVHQAASVYSTKRDKMVTELADAAQERTNSTNGALAAMKLPGSIEAMEQPKGVPPSVLQHADEVRREGGLSGLEESVATIQTLATEVNAKMVQLMRSLDEEAVEDRELKAQFGNKWTRTSSDELTKPLRSHGLTITNKLSVAAKSDQTILKKIGDNGPGIIQLGGSKFDLEAAIPISTAASAMRIVQNPTVLQLKHLLSKLNGLMALRNDTLAKLKKMAREDDIHPRLLEMAANKQEINNDDIFNQGAIKYEESKTQLRNLEQEESSVLAQIKTLNEAFVRDSTKDDTVRQREMAIQNLDTAYKAFREISQNVQQGMKFYSDMLPLVEKFEMQVRDFVAARRFEQQMLVKDITESFAQLRVDTPVVGREPSDTGAYPAVMGRPWEKPQSSVSPRVSPLGLPAGPSPSFPPAGPLPGQWPNAPPPQLPPQSPQPPAAPGGQWDPSRYNLNYGPPR</sequence>
<feature type="region of interest" description="Disordered" evidence="3">
    <location>
        <begin position="741"/>
        <end position="829"/>
    </location>
</feature>
<dbReference type="PROSITE" id="PS51180">
    <property type="entry name" value="BRO1"/>
    <property type="match status" value="1"/>
</dbReference>
<keyword evidence="2" id="KW-0175">Coiled coil</keyword>
<dbReference type="InterPro" id="IPR038499">
    <property type="entry name" value="BRO1_sf"/>
</dbReference>
<dbReference type="Pfam" id="PF13949">
    <property type="entry name" value="ALIX_LYPXL_bnd"/>
    <property type="match status" value="1"/>
</dbReference>
<dbReference type="PANTHER" id="PTHR23030:SF39">
    <property type="entry name" value="PROGRAMMED CELL DEATH 6-INTERACTING PROTEIN"/>
    <property type="match status" value="1"/>
</dbReference>
<evidence type="ECO:0000256" key="3">
    <source>
        <dbReference type="SAM" id="MobiDB-lite"/>
    </source>
</evidence>
<evidence type="ECO:0000259" key="4">
    <source>
        <dbReference type="PROSITE" id="PS51180"/>
    </source>
</evidence>
<reference evidence="5 6" key="1">
    <citation type="journal article" date="2015" name="Genome Biol. Evol.">
        <title>Phylogenomic analyses indicate that early fungi evolved digesting cell walls of algal ancestors of land plants.</title>
        <authorList>
            <person name="Chang Y."/>
            <person name="Wang S."/>
            <person name="Sekimoto S."/>
            <person name="Aerts A.L."/>
            <person name="Choi C."/>
            <person name="Clum A."/>
            <person name="LaButti K.M."/>
            <person name="Lindquist E.A."/>
            <person name="Yee Ngan C."/>
            <person name="Ohm R.A."/>
            <person name="Salamov A.A."/>
            <person name="Grigoriev I.V."/>
            <person name="Spatafora J.W."/>
            <person name="Berbee M.L."/>
        </authorList>
    </citation>
    <scope>NUCLEOTIDE SEQUENCE [LARGE SCALE GENOMIC DNA]</scope>
    <source>
        <strain evidence="5 6">JEL478</strain>
    </source>
</reference>
<evidence type="ECO:0000313" key="6">
    <source>
        <dbReference type="Proteomes" id="UP000070544"/>
    </source>
</evidence>
<feature type="compositionally biased region" description="Pro residues" evidence="3">
    <location>
        <begin position="795"/>
        <end position="811"/>
    </location>
</feature>
<dbReference type="OrthoDB" id="64867at2759"/>
<organism evidence="5 6">
    <name type="scientific">Gonapodya prolifera (strain JEL478)</name>
    <name type="common">Monoblepharis prolifera</name>
    <dbReference type="NCBI Taxonomy" id="1344416"/>
    <lineage>
        <taxon>Eukaryota</taxon>
        <taxon>Fungi</taxon>
        <taxon>Fungi incertae sedis</taxon>
        <taxon>Chytridiomycota</taxon>
        <taxon>Chytridiomycota incertae sedis</taxon>
        <taxon>Monoblepharidomycetes</taxon>
        <taxon>Monoblepharidales</taxon>
        <taxon>Gonapodyaceae</taxon>
        <taxon>Gonapodya</taxon>
    </lineage>
</organism>